<feature type="compositionally biased region" description="Basic and acidic residues" evidence="1">
    <location>
        <begin position="112"/>
        <end position="130"/>
    </location>
</feature>
<sequence length="204" mass="21861">GGDGTCGRRRAGALERALRAGCGPRGPRAVGLAGRPPRAARGLPARTRARHRLRHGPQRPLPRGPRVRGRRDRHLRRGGRGHPQAGGRARGAGPCGARRRGDGSVPGAALRGHREPELPRARALRPDRAGARARRAARLRDLRPRPARRPGQLAGPPAHARPERAAAGLRRPAGAALPRHGRARGPHARRRVPRRAPRVPGRAA</sequence>
<feature type="non-terminal residue" evidence="2">
    <location>
        <position position="204"/>
    </location>
</feature>
<evidence type="ECO:0000313" key="2">
    <source>
        <dbReference type="EMBL" id="CAA9508405.1"/>
    </source>
</evidence>
<reference evidence="2" key="1">
    <citation type="submission" date="2020-02" db="EMBL/GenBank/DDBJ databases">
        <authorList>
            <person name="Meier V. D."/>
        </authorList>
    </citation>
    <scope>NUCLEOTIDE SEQUENCE</scope>
    <source>
        <strain evidence="2">AVDCRST_MAG13</strain>
    </source>
</reference>
<feature type="compositionally biased region" description="Basic residues" evidence="1">
    <location>
        <begin position="65"/>
        <end position="80"/>
    </location>
</feature>
<feature type="compositionally biased region" description="Basic residues" evidence="1">
    <location>
        <begin position="179"/>
        <end position="197"/>
    </location>
</feature>
<dbReference type="EMBL" id="CADCVO010000425">
    <property type="protein sequence ID" value="CAA9508405.1"/>
    <property type="molecule type" value="Genomic_DNA"/>
</dbReference>
<organism evidence="2">
    <name type="scientific">uncultured Solirubrobacteraceae bacterium</name>
    <dbReference type="NCBI Taxonomy" id="1162706"/>
    <lineage>
        <taxon>Bacteria</taxon>
        <taxon>Bacillati</taxon>
        <taxon>Actinomycetota</taxon>
        <taxon>Thermoleophilia</taxon>
        <taxon>Solirubrobacterales</taxon>
        <taxon>Solirubrobacteraceae</taxon>
        <taxon>environmental samples</taxon>
    </lineage>
</organism>
<feature type="compositionally biased region" description="Low complexity" evidence="1">
    <location>
        <begin position="149"/>
        <end position="158"/>
    </location>
</feature>
<feature type="compositionally biased region" description="Low complexity" evidence="1">
    <location>
        <begin position="20"/>
        <end position="46"/>
    </location>
</feature>
<feature type="compositionally biased region" description="Basic residues" evidence="1">
    <location>
        <begin position="47"/>
        <end position="57"/>
    </location>
</feature>
<evidence type="ECO:0000256" key="1">
    <source>
        <dbReference type="SAM" id="MobiDB-lite"/>
    </source>
</evidence>
<name>A0A6J4SYH0_9ACTN</name>
<gene>
    <name evidence="2" type="ORF">AVDCRST_MAG13-2664</name>
</gene>
<feature type="region of interest" description="Disordered" evidence="1">
    <location>
        <begin position="20"/>
        <end position="204"/>
    </location>
</feature>
<feature type="non-terminal residue" evidence="2">
    <location>
        <position position="1"/>
    </location>
</feature>
<accession>A0A6J4SYH0</accession>
<feature type="compositionally biased region" description="Low complexity" evidence="1">
    <location>
        <begin position="165"/>
        <end position="178"/>
    </location>
</feature>
<dbReference type="AlphaFoldDB" id="A0A6J4SYH0"/>
<protein>
    <submittedName>
        <fullName evidence="2">Uncharacterized protein</fullName>
    </submittedName>
</protein>
<proteinExistence type="predicted"/>